<organism evidence="6 7">
    <name type="scientific">Eptatretus burgeri</name>
    <name type="common">Inshore hagfish</name>
    <dbReference type="NCBI Taxonomy" id="7764"/>
    <lineage>
        <taxon>Eukaryota</taxon>
        <taxon>Metazoa</taxon>
        <taxon>Chordata</taxon>
        <taxon>Craniata</taxon>
        <taxon>Vertebrata</taxon>
        <taxon>Cyclostomata</taxon>
        <taxon>Myxini</taxon>
        <taxon>Myxiniformes</taxon>
        <taxon>Myxinidae</taxon>
        <taxon>Eptatretinae</taxon>
        <taxon>Eptatretus</taxon>
    </lineage>
</organism>
<keyword evidence="4" id="KW-0449">Lipoprotein</keyword>
<dbReference type="Gene3D" id="3.40.50.300">
    <property type="entry name" value="P-loop containing nucleotide triphosphate hydrolases"/>
    <property type="match status" value="1"/>
</dbReference>
<reference evidence="6" key="1">
    <citation type="submission" date="2025-08" db="UniProtKB">
        <authorList>
            <consortium name="Ensembl"/>
        </authorList>
    </citation>
    <scope>IDENTIFICATION</scope>
</reference>
<sequence length="246" mass="27118">MADTAAAPRTPEDAAQPTPADGSEVPTGSLANDNHASGASTAPSEPFVEPHYDEELIHKTVLVGDSGVGKTSFLVQFDQGKFISGSFSATVGISFMNKVVAVDDAKVKLQIWDTAGQERFRSVTHAYYRDAHALLLLYDITNRPSFENIRAWLTEIHEYAQQNVVIMLLGNKGDMTAERAVKKDEGERLAKRAQTPGGKAAKRCKISDPRLYQLGEEEKIYLLWLTKALRLSVRPKLETLYAHRCG</sequence>
<evidence type="ECO:0000256" key="5">
    <source>
        <dbReference type="SAM" id="MobiDB-lite"/>
    </source>
</evidence>
<dbReference type="FunFam" id="3.40.50.300:FF:001129">
    <property type="entry name" value="ras-related protein Rab-44 isoform X2"/>
    <property type="match status" value="1"/>
</dbReference>
<reference evidence="6" key="2">
    <citation type="submission" date="2025-09" db="UniProtKB">
        <authorList>
            <consortium name="Ensembl"/>
        </authorList>
    </citation>
    <scope>IDENTIFICATION</scope>
</reference>
<dbReference type="GO" id="GO:0005525">
    <property type="term" value="F:GTP binding"/>
    <property type="evidence" value="ECO:0007669"/>
    <property type="project" value="UniProtKB-KW"/>
</dbReference>
<dbReference type="SMART" id="SM00175">
    <property type="entry name" value="RAB"/>
    <property type="match status" value="1"/>
</dbReference>
<dbReference type="PANTHER" id="PTHR47978">
    <property type="match status" value="1"/>
</dbReference>
<dbReference type="AlphaFoldDB" id="A0A8C4R9B1"/>
<dbReference type="SUPFAM" id="SSF52540">
    <property type="entry name" value="P-loop containing nucleoside triphosphate hydrolases"/>
    <property type="match status" value="1"/>
</dbReference>
<dbReference type="InterPro" id="IPR005225">
    <property type="entry name" value="Small_GTP-bd"/>
</dbReference>
<dbReference type="NCBIfam" id="TIGR00231">
    <property type="entry name" value="small_GTP"/>
    <property type="match status" value="1"/>
</dbReference>
<feature type="region of interest" description="Disordered" evidence="5">
    <location>
        <begin position="1"/>
        <end position="47"/>
    </location>
</feature>
<evidence type="ECO:0000256" key="1">
    <source>
        <dbReference type="ARBA" id="ARBA00006270"/>
    </source>
</evidence>
<dbReference type="Proteomes" id="UP000694388">
    <property type="component" value="Unplaced"/>
</dbReference>
<comment type="similarity">
    <text evidence="1">Belongs to the small GTPase superfamily. Rab family.</text>
</comment>
<evidence type="ECO:0000313" key="7">
    <source>
        <dbReference type="Proteomes" id="UP000694388"/>
    </source>
</evidence>
<dbReference type="Ensembl" id="ENSEBUT00000027355.1">
    <property type="protein sequence ID" value="ENSEBUP00000026779.1"/>
    <property type="gene ID" value="ENSEBUG00000016486.1"/>
</dbReference>
<dbReference type="GO" id="GO:0003924">
    <property type="term" value="F:GTPase activity"/>
    <property type="evidence" value="ECO:0007669"/>
    <property type="project" value="InterPro"/>
</dbReference>
<keyword evidence="7" id="KW-1185">Reference proteome</keyword>
<evidence type="ECO:0000256" key="4">
    <source>
        <dbReference type="ARBA" id="ARBA00023288"/>
    </source>
</evidence>
<dbReference type="InterPro" id="IPR027417">
    <property type="entry name" value="P-loop_NTPase"/>
</dbReference>
<evidence type="ECO:0000256" key="2">
    <source>
        <dbReference type="ARBA" id="ARBA00022741"/>
    </source>
</evidence>
<evidence type="ECO:0000313" key="6">
    <source>
        <dbReference type="Ensembl" id="ENSEBUP00000026779.1"/>
    </source>
</evidence>
<keyword evidence="3" id="KW-0342">GTP-binding</keyword>
<accession>A0A8C4R9B1</accession>
<dbReference type="PROSITE" id="PS51419">
    <property type="entry name" value="RAB"/>
    <property type="match status" value="1"/>
</dbReference>
<name>A0A8C4R9B1_EPTBU</name>
<protein>
    <submittedName>
        <fullName evidence="6">RAB26, member RAS oncogene family</fullName>
    </submittedName>
</protein>
<dbReference type="InterPro" id="IPR001806">
    <property type="entry name" value="Small_GTPase"/>
</dbReference>
<dbReference type="PROSITE" id="PS51421">
    <property type="entry name" value="RAS"/>
    <property type="match status" value="1"/>
</dbReference>
<dbReference type="PROSITE" id="PS51420">
    <property type="entry name" value="RHO"/>
    <property type="match status" value="1"/>
</dbReference>
<evidence type="ECO:0000256" key="3">
    <source>
        <dbReference type="ARBA" id="ARBA00023134"/>
    </source>
</evidence>
<proteinExistence type="inferred from homology"/>
<dbReference type="PRINTS" id="PR00449">
    <property type="entry name" value="RASTRNSFRMNG"/>
</dbReference>
<dbReference type="SMART" id="SM00174">
    <property type="entry name" value="RHO"/>
    <property type="match status" value="1"/>
</dbReference>
<dbReference type="Pfam" id="PF00071">
    <property type="entry name" value="Ras"/>
    <property type="match status" value="1"/>
</dbReference>
<keyword evidence="2" id="KW-0547">Nucleotide-binding</keyword>
<dbReference type="SMART" id="SM00176">
    <property type="entry name" value="RAN"/>
    <property type="match status" value="1"/>
</dbReference>
<feature type="compositionally biased region" description="Polar residues" evidence="5">
    <location>
        <begin position="29"/>
        <end position="43"/>
    </location>
</feature>
<dbReference type="SMART" id="SM00173">
    <property type="entry name" value="RAS"/>
    <property type="match status" value="1"/>
</dbReference>
<dbReference type="GeneTree" id="ENSGT00940000158558"/>